<gene>
    <name evidence="2" type="ORF">LCGC14_1509090</name>
</gene>
<name>A0A0F9J259_9ZZZZ</name>
<comment type="caution">
    <text evidence="2">The sequence shown here is derived from an EMBL/GenBank/DDBJ whole genome shotgun (WGS) entry which is preliminary data.</text>
</comment>
<dbReference type="InterPro" id="IPR025420">
    <property type="entry name" value="DUF4143"/>
</dbReference>
<proteinExistence type="predicted"/>
<sequence>MPEVVNAYIDRQSMIELERIKSSILDTFKLDLHKYKKNTNPKLLSIIFDSLPIQIGKKIKYSNIDRSYKSNDISKSLYQLYLARIVSKAFNTSCNGIPLAAERKEKFFKCFLLDIGLIHTQLKLNPFK</sequence>
<dbReference type="AlphaFoldDB" id="A0A0F9J259"/>
<feature type="domain" description="DUF4143" evidence="1">
    <location>
        <begin position="31"/>
        <end position="125"/>
    </location>
</feature>
<dbReference type="Pfam" id="PF13635">
    <property type="entry name" value="DUF4143"/>
    <property type="match status" value="1"/>
</dbReference>
<dbReference type="EMBL" id="LAZR01011056">
    <property type="protein sequence ID" value="KKM63678.1"/>
    <property type="molecule type" value="Genomic_DNA"/>
</dbReference>
<evidence type="ECO:0000313" key="2">
    <source>
        <dbReference type="EMBL" id="KKM63678.1"/>
    </source>
</evidence>
<protein>
    <recommendedName>
        <fullName evidence="1">DUF4143 domain-containing protein</fullName>
    </recommendedName>
</protein>
<organism evidence="2">
    <name type="scientific">marine sediment metagenome</name>
    <dbReference type="NCBI Taxonomy" id="412755"/>
    <lineage>
        <taxon>unclassified sequences</taxon>
        <taxon>metagenomes</taxon>
        <taxon>ecological metagenomes</taxon>
    </lineage>
</organism>
<reference evidence="2" key="1">
    <citation type="journal article" date="2015" name="Nature">
        <title>Complex archaea that bridge the gap between prokaryotes and eukaryotes.</title>
        <authorList>
            <person name="Spang A."/>
            <person name="Saw J.H."/>
            <person name="Jorgensen S.L."/>
            <person name="Zaremba-Niedzwiedzka K."/>
            <person name="Martijn J."/>
            <person name="Lind A.E."/>
            <person name="van Eijk R."/>
            <person name="Schleper C."/>
            <person name="Guy L."/>
            <person name="Ettema T.J."/>
        </authorList>
    </citation>
    <scope>NUCLEOTIDE SEQUENCE</scope>
</reference>
<evidence type="ECO:0000259" key="1">
    <source>
        <dbReference type="Pfam" id="PF13635"/>
    </source>
</evidence>
<accession>A0A0F9J259</accession>